<evidence type="ECO:0000256" key="1">
    <source>
        <dbReference type="ARBA" id="ARBA00022729"/>
    </source>
</evidence>
<dbReference type="PANTHER" id="PTHR43037:SF1">
    <property type="entry name" value="BLL1128 PROTEIN"/>
    <property type="match status" value="1"/>
</dbReference>
<sequence>MVSAQRHSPSVTLRPSRTAAYLRSLAFIVTGAAVYCIVIAAARGVTRRADAPPVEPETIAAFQYCSVMSRKGLLQARLLPPEQRDSRVPLVVFLHGSGERGTDNVRQLQPLSQKLFKDHAFPCCILAPQCVPDTPWMHWMPELEELIERTLQDDRIDPDRVYLIGFSMGGSGCWELAARRPDLFAAAVPICGGGRTDWAASLKDLPIWAIHGSEDRAVSPERTREMIAAIEAVGGHPRFTELLGVGHGGMLYTCDPNSGVLDWVFKQKRESVVR</sequence>
<dbReference type="Gene3D" id="3.40.50.1820">
    <property type="entry name" value="alpha/beta hydrolase"/>
    <property type="match status" value="1"/>
</dbReference>
<proteinExistence type="predicted"/>
<evidence type="ECO:0000256" key="2">
    <source>
        <dbReference type="SAM" id="Phobius"/>
    </source>
</evidence>
<evidence type="ECO:0000259" key="3">
    <source>
        <dbReference type="Pfam" id="PF00561"/>
    </source>
</evidence>
<dbReference type="InterPro" id="IPR050955">
    <property type="entry name" value="Plant_Biomass_Hydrol_Est"/>
</dbReference>
<dbReference type="SUPFAM" id="SSF53474">
    <property type="entry name" value="alpha/beta-Hydrolases"/>
    <property type="match status" value="1"/>
</dbReference>
<feature type="domain" description="AB hydrolase-1" evidence="3">
    <location>
        <begin position="89"/>
        <end position="203"/>
    </location>
</feature>
<keyword evidence="1" id="KW-0732">Signal</keyword>
<keyword evidence="2" id="KW-0472">Membrane</keyword>
<dbReference type="InterPro" id="IPR000073">
    <property type="entry name" value="AB_hydrolase_1"/>
</dbReference>
<keyword evidence="5" id="KW-1185">Reference proteome</keyword>
<gene>
    <name evidence="4" type="ORF">SAMN05421753_11430</name>
</gene>
<dbReference type="InterPro" id="IPR029058">
    <property type="entry name" value="AB_hydrolase_fold"/>
</dbReference>
<evidence type="ECO:0000313" key="5">
    <source>
        <dbReference type="Proteomes" id="UP000199518"/>
    </source>
</evidence>
<dbReference type="Proteomes" id="UP000199518">
    <property type="component" value="Unassembled WGS sequence"/>
</dbReference>
<dbReference type="PANTHER" id="PTHR43037">
    <property type="entry name" value="UNNAMED PRODUCT-RELATED"/>
    <property type="match status" value="1"/>
</dbReference>
<evidence type="ECO:0000313" key="4">
    <source>
        <dbReference type="EMBL" id="SFI97315.1"/>
    </source>
</evidence>
<reference evidence="5" key="1">
    <citation type="submission" date="2016-10" db="EMBL/GenBank/DDBJ databases">
        <authorList>
            <person name="Varghese N."/>
            <person name="Submissions S."/>
        </authorList>
    </citation>
    <scope>NUCLEOTIDE SEQUENCE [LARGE SCALE GENOMIC DNA]</scope>
    <source>
        <strain evidence="5">DSM 26348</strain>
    </source>
</reference>
<accession>A0A1I3MKR9</accession>
<protein>
    <submittedName>
        <fullName evidence="4">Alpha/beta hydrolase fold</fullName>
    </submittedName>
</protein>
<keyword evidence="2" id="KW-1133">Transmembrane helix</keyword>
<dbReference type="OrthoDB" id="9764953at2"/>
<dbReference type="EMBL" id="FOQD01000014">
    <property type="protein sequence ID" value="SFI97315.1"/>
    <property type="molecule type" value="Genomic_DNA"/>
</dbReference>
<feature type="transmembrane region" description="Helical" evidence="2">
    <location>
        <begin position="20"/>
        <end position="42"/>
    </location>
</feature>
<dbReference type="AlphaFoldDB" id="A0A1I3MKR9"/>
<dbReference type="GO" id="GO:0016787">
    <property type="term" value="F:hydrolase activity"/>
    <property type="evidence" value="ECO:0007669"/>
    <property type="project" value="UniProtKB-KW"/>
</dbReference>
<name>A0A1I3MKR9_9PLAN</name>
<keyword evidence="2" id="KW-0812">Transmembrane</keyword>
<organism evidence="4 5">
    <name type="scientific">Planctomicrobium piriforme</name>
    <dbReference type="NCBI Taxonomy" id="1576369"/>
    <lineage>
        <taxon>Bacteria</taxon>
        <taxon>Pseudomonadati</taxon>
        <taxon>Planctomycetota</taxon>
        <taxon>Planctomycetia</taxon>
        <taxon>Planctomycetales</taxon>
        <taxon>Planctomycetaceae</taxon>
        <taxon>Planctomicrobium</taxon>
    </lineage>
</organism>
<keyword evidence="4" id="KW-0378">Hydrolase</keyword>
<dbReference type="Pfam" id="PF00561">
    <property type="entry name" value="Abhydrolase_1"/>
    <property type="match status" value="1"/>
</dbReference>
<dbReference type="STRING" id="1576369.SAMN05421753_11430"/>